<dbReference type="OrthoDB" id="1494019at2"/>
<evidence type="ECO:0000259" key="1">
    <source>
        <dbReference type="Pfam" id="PF01832"/>
    </source>
</evidence>
<sequence length="283" mass="32011">MCFTFVLSPHLVAGCKKSKTVMSSSNNSPARRRGNDRILTIDWSLLWRRARNRAGQLFTSLRHRMGRTEYIPPVWMQRFRLTWFRVGLMCLAAFVFTQKQVDFTVSVGKEGFAAGQPMGRHMAARQEGSSPRATNTMSLMPGLGGSTSSPSESWSVNKLDERAVRGYISRFERVAQGEEKKFSIPAPAKMALGILLSNAGQSPAAKKDNNHFGLSAGARYFDNAWMNWRAHSEYVQQNFPELANESVNYQQWLAALAKTNYSTDRELVSKLTDIIERYQLDRL</sequence>
<gene>
    <name evidence="2" type="ORF">SAMN05444359_10467</name>
</gene>
<keyword evidence="2" id="KW-0378">Hydrolase</keyword>
<reference evidence="3" key="1">
    <citation type="submission" date="2016-10" db="EMBL/GenBank/DDBJ databases">
        <authorList>
            <person name="Varghese N."/>
            <person name="Submissions S."/>
        </authorList>
    </citation>
    <scope>NUCLEOTIDE SEQUENCE [LARGE SCALE GENOMIC DNA]</scope>
    <source>
        <strain evidence="3">DSM 24740</strain>
    </source>
</reference>
<dbReference type="EMBL" id="FOFB01000004">
    <property type="protein sequence ID" value="SEP96226.1"/>
    <property type="molecule type" value="Genomic_DNA"/>
</dbReference>
<proteinExistence type="predicted"/>
<evidence type="ECO:0000313" key="3">
    <source>
        <dbReference type="Proteomes" id="UP000199021"/>
    </source>
</evidence>
<organism evidence="2 3">
    <name type="scientific">Neolewinella agarilytica</name>
    <dbReference type="NCBI Taxonomy" id="478744"/>
    <lineage>
        <taxon>Bacteria</taxon>
        <taxon>Pseudomonadati</taxon>
        <taxon>Bacteroidota</taxon>
        <taxon>Saprospiria</taxon>
        <taxon>Saprospirales</taxon>
        <taxon>Lewinellaceae</taxon>
        <taxon>Neolewinella</taxon>
    </lineage>
</organism>
<evidence type="ECO:0000313" key="2">
    <source>
        <dbReference type="EMBL" id="SEP96226.1"/>
    </source>
</evidence>
<dbReference type="GO" id="GO:0004040">
    <property type="term" value="F:amidase activity"/>
    <property type="evidence" value="ECO:0007669"/>
    <property type="project" value="InterPro"/>
</dbReference>
<dbReference type="AlphaFoldDB" id="A0A1H9C4U7"/>
<dbReference type="Pfam" id="PF01832">
    <property type="entry name" value="Glucosaminidase"/>
    <property type="match status" value="1"/>
</dbReference>
<dbReference type="InterPro" id="IPR002901">
    <property type="entry name" value="MGlyc_endo_b_GlcNAc-like_dom"/>
</dbReference>
<keyword evidence="3" id="KW-1185">Reference proteome</keyword>
<name>A0A1H9C4U7_9BACT</name>
<accession>A0A1H9C4U7</accession>
<dbReference type="Proteomes" id="UP000199021">
    <property type="component" value="Unassembled WGS sequence"/>
</dbReference>
<protein>
    <submittedName>
        <fullName evidence="2">Flagellum-specific peptidoglycan hydrolase FlgJ</fullName>
    </submittedName>
</protein>
<dbReference type="InParanoid" id="A0A1H9C4U7"/>
<feature type="domain" description="Mannosyl-glycoprotein endo-beta-N-acetylglucosamidase-like" evidence="1">
    <location>
        <begin position="175"/>
        <end position="280"/>
    </location>
</feature>
<dbReference type="STRING" id="478744.SAMN05444359_10467"/>
<dbReference type="Gene3D" id="1.10.530.10">
    <property type="match status" value="1"/>
</dbReference>